<evidence type="ECO:0000256" key="1">
    <source>
        <dbReference type="ARBA" id="ARBA00022679"/>
    </source>
</evidence>
<dbReference type="RefSeq" id="WP_088710926.1">
    <property type="nucleotide sequence ID" value="NZ_NFZT01000001.1"/>
</dbReference>
<dbReference type="SUPFAM" id="SSF55729">
    <property type="entry name" value="Acyl-CoA N-acyltransferases (Nat)"/>
    <property type="match status" value="1"/>
</dbReference>
<feature type="domain" description="N-acetyltransferase" evidence="3">
    <location>
        <begin position="2"/>
        <end position="153"/>
    </location>
</feature>
<dbReference type="GO" id="GO:0016747">
    <property type="term" value="F:acyltransferase activity, transferring groups other than amino-acyl groups"/>
    <property type="evidence" value="ECO:0007669"/>
    <property type="project" value="InterPro"/>
</dbReference>
<dbReference type="Pfam" id="PF00583">
    <property type="entry name" value="Acetyltransf_1"/>
    <property type="match status" value="1"/>
</dbReference>
<dbReference type="InterPro" id="IPR000182">
    <property type="entry name" value="GNAT_dom"/>
</dbReference>
<dbReference type="Gene3D" id="3.40.630.30">
    <property type="match status" value="1"/>
</dbReference>
<gene>
    <name evidence="4" type="ORF">B5C34_00790</name>
</gene>
<dbReference type="CDD" id="cd04301">
    <property type="entry name" value="NAT_SF"/>
    <property type="match status" value="1"/>
</dbReference>
<dbReference type="InterPro" id="IPR050832">
    <property type="entry name" value="Bact_Acetyltransf"/>
</dbReference>
<evidence type="ECO:0000313" key="5">
    <source>
        <dbReference type="Proteomes" id="UP000198462"/>
    </source>
</evidence>
<keyword evidence="5" id="KW-1185">Reference proteome</keyword>
<dbReference type="EMBL" id="NFZT01000001">
    <property type="protein sequence ID" value="OWV32128.1"/>
    <property type="molecule type" value="Genomic_DNA"/>
</dbReference>
<organism evidence="4 5">
    <name type="scientific">Pacificimonas flava</name>
    <dbReference type="NCBI Taxonomy" id="1234595"/>
    <lineage>
        <taxon>Bacteria</taxon>
        <taxon>Pseudomonadati</taxon>
        <taxon>Pseudomonadota</taxon>
        <taxon>Alphaproteobacteria</taxon>
        <taxon>Sphingomonadales</taxon>
        <taxon>Sphingosinicellaceae</taxon>
        <taxon>Pacificimonas</taxon>
    </lineage>
</organism>
<evidence type="ECO:0000313" key="4">
    <source>
        <dbReference type="EMBL" id="OWV32128.1"/>
    </source>
</evidence>
<reference evidence="5" key="1">
    <citation type="submission" date="2017-05" db="EMBL/GenBank/DDBJ databases">
        <authorList>
            <person name="Lin X."/>
        </authorList>
    </citation>
    <scope>NUCLEOTIDE SEQUENCE [LARGE SCALE GENOMIC DNA]</scope>
    <source>
        <strain evidence="5">JLT2012</strain>
    </source>
</reference>
<dbReference type="InterPro" id="IPR016181">
    <property type="entry name" value="Acyl_CoA_acyltransferase"/>
</dbReference>
<keyword evidence="1" id="KW-0808">Transferase</keyword>
<proteinExistence type="predicted"/>
<name>A0A219B2T6_9SPHN</name>
<dbReference type="PANTHER" id="PTHR43877">
    <property type="entry name" value="AMINOALKYLPHOSPHONATE N-ACETYLTRANSFERASE-RELATED-RELATED"/>
    <property type="match status" value="1"/>
</dbReference>
<evidence type="ECO:0000259" key="3">
    <source>
        <dbReference type="PROSITE" id="PS51186"/>
    </source>
</evidence>
<dbReference type="Proteomes" id="UP000198462">
    <property type="component" value="Unassembled WGS sequence"/>
</dbReference>
<accession>A0A219B2T6</accession>
<dbReference type="AlphaFoldDB" id="A0A219B2T6"/>
<protein>
    <recommendedName>
        <fullName evidence="3">N-acetyltransferase domain-containing protein</fullName>
    </recommendedName>
</protein>
<dbReference type="PROSITE" id="PS51186">
    <property type="entry name" value="GNAT"/>
    <property type="match status" value="1"/>
</dbReference>
<evidence type="ECO:0000256" key="2">
    <source>
        <dbReference type="ARBA" id="ARBA00023315"/>
    </source>
</evidence>
<sequence length="164" mass="18097">MLTFRPAPSSDADRLGEICREIFDPRFGEGWTGAQIATTLAGTGTACEIAETDNILLGFSLIRSVADETELLLVGVRPRFRRRGLGRQLVERAANHAAARGSTTMHLEMRENNVAARKAYQTLGFVEVGRRREYYSGHDGTKFDAITMKTLLPLKSAKKGLEVL</sequence>
<keyword evidence="2" id="KW-0012">Acyltransferase</keyword>
<comment type="caution">
    <text evidence="4">The sequence shown here is derived from an EMBL/GenBank/DDBJ whole genome shotgun (WGS) entry which is preliminary data.</text>
</comment>